<proteinExistence type="predicted"/>
<evidence type="ECO:0000313" key="5">
    <source>
        <dbReference type="Proteomes" id="UP000242638"/>
    </source>
</evidence>
<keyword evidence="2" id="KW-0732">Signal</keyword>
<feature type="domain" description="C-type lectin" evidence="3">
    <location>
        <begin position="39"/>
        <end position="159"/>
    </location>
</feature>
<reference evidence="5" key="1">
    <citation type="submission" date="2013-11" db="EMBL/GenBank/DDBJ databases">
        <title>The genomic landscape of the Guanapo guppy.</title>
        <authorList>
            <person name="Kuenstner A."/>
            <person name="Dreyer C."/>
        </authorList>
    </citation>
    <scope>NUCLEOTIDE SEQUENCE</scope>
    <source>
        <strain evidence="5">Guanapo</strain>
    </source>
</reference>
<evidence type="ECO:0000256" key="1">
    <source>
        <dbReference type="ARBA" id="ARBA00023157"/>
    </source>
</evidence>
<sequence>MASVHYLALLLSLSCSLFKIRCTSFHFPDCSCPTGWSQYGKRCFLFQNTQKDWASAERTCNDFGANLASIHDNNEHDFLKKLVKTETGSFQRTWVGGHDAEKEGVWLWSDGSKFDYNKWSSGQPDNTGSNEHCLAINYEDPTYLWNDAPCTFKYVSICAKNA</sequence>
<accession>A0A3P9N573</accession>
<dbReference type="PROSITE" id="PS50041">
    <property type="entry name" value="C_TYPE_LECTIN_2"/>
    <property type="match status" value="1"/>
</dbReference>
<dbReference type="Gene3D" id="3.10.100.10">
    <property type="entry name" value="Mannose-Binding Protein A, subunit A"/>
    <property type="match status" value="1"/>
</dbReference>
<dbReference type="Ensembl" id="ENSPRET00000004727.1">
    <property type="protein sequence ID" value="ENSPREP00000004663.1"/>
    <property type="gene ID" value="ENSPREG00000003237.1"/>
</dbReference>
<dbReference type="SUPFAM" id="SSF56436">
    <property type="entry name" value="C-type lectin-like"/>
    <property type="match status" value="1"/>
</dbReference>
<dbReference type="OMA" id="NIENCMM"/>
<dbReference type="SMART" id="SM00034">
    <property type="entry name" value="CLECT"/>
    <property type="match status" value="1"/>
</dbReference>
<dbReference type="GeneTree" id="ENSGT01150000286973"/>
<dbReference type="InterPro" id="IPR001304">
    <property type="entry name" value="C-type_lectin-like"/>
</dbReference>
<dbReference type="Pfam" id="PF00059">
    <property type="entry name" value="Lectin_C"/>
    <property type="match status" value="1"/>
</dbReference>
<dbReference type="AlphaFoldDB" id="A0A3P9N573"/>
<dbReference type="PANTHER" id="PTHR22803">
    <property type="entry name" value="MANNOSE, PHOSPHOLIPASE, LECTIN RECEPTOR RELATED"/>
    <property type="match status" value="1"/>
</dbReference>
<evidence type="ECO:0000256" key="2">
    <source>
        <dbReference type="SAM" id="SignalP"/>
    </source>
</evidence>
<keyword evidence="5" id="KW-1185">Reference proteome</keyword>
<reference evidence="4" key="3">
    <citation type="submission" date="2025-09" db="UniProtKB">
        <authorList>
            <consortium name="Ensembl"/>
        </authorList>
    </citation>
    <scope>IDENTIFICATION</scope>
    <source>
        <strain evidence="4">Guanapo</strain>
    </source>
</reference>
<dbReference type="InterPro" id="IPR050111">
    <property type="entry name" value="C-type_lectin/snaclec_domain"/>
</dbReference>
<evidence type="ECO:0000313" key="4">
    <source>
        <dbReference type="Ensembl" id="ENSPREP00000004663.1"/>
    </source>
</evidence>
<keyword evidence="1" id="KW-1015">Disulfide bond</keyword>
<dbReference type="InterPro" id="IPR002353">
    <property type="entry name" value="AntifreezeII"/>
</dbReference>
<name>A0A3P9N573_POERE</name>
<dbReference type="InterPro" id="IPR016187">
    <property type="entry name" value="CTDL_fold"/>
</dbReference>
<dbReference type="PRINTS" id="PR00356">
    <property type="entry name" value="ANTIFREEZEII"/>
</dbReference>
<dbReference type="PROSITE" id="PS00615">
    <property type="entry name" value="C_TYPE_LECTIN_1"/>
    <property type="match status" value="1"/>
</dbReference>
<dbReference type="Bgee" id="ENSPREG00000003237">
    <property type="expression patterns" value="Expressed in caudal fin and 1 other cell type or tissue"/>
</dbReference>
<feature type="chain" id="PRO_5018159047" evidence="2">
    <location>
        <begin position="23"/>
        <end position="162"/>
    </location>
</feature>
<feature type="signal peptide" evidence="2">
    <location>
        <begin position="1"/>
        <end position="22"/>
    </location>
</feature>
<evidence type="ECO:0000259" key="3">
    <source>
        <dbReference type="PROSITE" id="PS50041"/>
    </source>
</evidence>
<protein>
    <submittedName>
        <fullName evidence="4">Galactose-specific lectin nattectin-like</fullName>
    </submittedName>
</protein>
<dbReference type="InterPro" id="IPR016186">
    <property type="entry name" value="C-type_lectin-like/link_sf"/>
</dbReference>
<dbReference type="Proteomes" id="UP000242638">
    <property type="component" value="Unassembled WGS sequence"/>
</dbReference>
<organism evidence="4 5">
    <name type="scientific">Poecilia reticulata</name>
    <name type="common">Guppy</name>
    <name type="synonym">Acanthophacelus reticulatus</name>
    <dbReference type="NCBI Taxonomy" id="8081"/>
    <lineage>
        <taxon>Eukaryota</taxon>
        <taxon>Metazoa</taxon>
        <taxon>Chordata</taxon>
        <taxon>Craniata</taxon>
        <taxon>Vertebrata</taxon>
        <taxon>Euteleostomi</taxon>
        <taxon>Actinopterygii</taxon>
        <taxon>Neopterygii</taxon>
        <taxon>Teleostei</taxon>
        <taxon>Neoteleostei</taxon>
        <taxon>Acanthomorphata</taxon>
        <taxon>Ovalentaria</taxon>
        <taxon>Atherinomorphae</taxon>
        <taxon>Cyprinodontiformes</taxon>
        <taxon>Poeciliidae</taxon>
        <taxon>Poeciliinae</taxon>
        <taxon>Poecilia</taxon>
    </lineage>
</organism>
<reference evidence="4" key="2">
    <citation type="submission" date="2025-08" db="UniProtKB">
        <authorList>
            <consortium name="Ensembl"/>
        </authorList>
    </citation>
    <scope>IDENTIFICATION</scope>
    <source>
        <strain evidence="4">Guanapo</strain>
    </source>
</reference>
<dbReference type="InterPro" id="IPR018378">
    <property type="entry name" value="C-type_lectin_CS"/>
</dbReference>